<accession>A0A8C4PPS3</accession>
<keyword evidence="1" id="KW-0732">Signal</keyword>
<feature type="signal peptide" evidence="1">
    <location>
        <begin position="1"/>
        <end position="22"/>
    </location>
</feature>
<dbReference type="AlphaFoldDB" id="A0A8C4PPS3"/>
<evidence type="ECO:0000313" key="2">
    <source>
        <dbReference type="Ensembl" id="ENSEASP00005021591.1"/>
    </source>
</evidence>
<evidence type="ECO:0000256" key="1">
    <source>
        <dbReference type="SAM" id="SignalP"/>
    </source>
</evidence>
<name>A0A8C4PPS3_EQUAS</name>
<reference evidence="2" key="1">
    <citation type="submission" date="2023-03" db="UniProtKB">
        <authorList>
            <consortium name="Ensembl"/>
        </authorList>
    </citation>
    <scope>IDENTIFICATION</scope>
</reference>
<proteinExistence type="predicted"/>
<dbReference type="SUPFAM" id="SSF53756">
    <property type="entry name" value="UDP-Glycosyltransferase/glycogen phosphorylase"/>
    <property type="match status" value="1"/>
</dbReference>
<organism evidence="2">
    <name type="scientific">Equus asinus asinus</name>
    <dbReference type="NCBI Taxonomy" id="83772"/>
    <lineage>
        <taxon>Eukaryota</taxon>
        <taxon>Metazoa</taxon>
        <taxon>Chordata</taxon>
        <taxon>Craniata</taxon>
        <taxon>Vertebrata</taxon>
        <taxon>Euteleostomi</taxon>
        <taxon>Mammalia</taxon>
        <taxon>Eutheria</taxon>
        <taxon>Laurasiatheria</taxon>
        <taxon>Perissodactyla</taxon>
        <taxon>Equidae</taxon>
        <taxon>Equus</taxon>
    </lineage>
</organism>
<dbReference type="Ensembl" id="ENSEAST00005023429.1">
    <property type="protein sequence ID" value="ENSEASP00005021591.1"/>
    <property type="gene ID" value="ENSEASG00005014765.1"/>
</dbReference>
<protein>
    <submittedName>
        <fullName evidence="2">Uncharacterized protein</fullName>
    </submittedName>
</protein>
<feature type="chain" id="PRO_5034360954" evidence="1">
    <location>
        <begin position="23"/>
        <end position="134"/>
    </location>
</feature>
<sequence>MMRPRVLLLICFVLPGLLPSEAAKILTVSLVGGSHHLLMDRVSQILQDHGHNVTVLLQEGNVLIPGFKEEEKSYQIVTWFPPEDDFKEFWKFCEFFMEEALAGSHLSPLFLPRLALLILDYQAPSLMCQYLIPC</sequence>